<organism evidence="1 2">
    <name type="scientific">Larinioides sclopetarius</name>
    <dbReference type="NCBI Taxonomy" id="280406"/>
    <lineage>
        <taxon>Eukaryota</taxon>
        <taxon>Metazoa</taxon>
        <taxon>Ecdysozoa</taxon>
        <taxon>Arthropoda</taxon>
        <taxon>Chelicerata</taxon>
        <taxon>Arachnida</taxon>
        <taxon>Araneae</taxon>
        <taxon>Araneomorphae</taxon>
        <taxon>Entelegynae</taxon>
        <taxon>Araneoidea</taxon>
        <taxon>Araneidae</taxon>
        <taxon>Larinioides</taxon>
    </lineage>
</organism>
<dbReference type="EMBL" id="CAXIEN010000289">
    <property type="protein sequence ID" value="CAL1291634.1"/>
    <property type="molecule type" value="Genomic_DNA"/>
</dbReference>
<reference evidence="1 2" key="1">
    <citation type="submission" date="2024-04" db="EMBL/GenBank/DDBJ databases">
        <authorList>
            <person name="Rising A."/>
            <person name="Reimegard J."/>
            <person name="Sonavane S."/>
            <person name="Akerstrom W."/>
            <person name="Nylinder S."/>
            <person name="Hedman E."/>
            <person name="Kallberg Y."/>
        </authorList>
    </citation>
    <scope>NUCLEOTIDE SEQUENCE [LARGE SCALE GENOMIC DNA]</scope>
</reference>
<evidence type="ECO:0000313" key="2">
    <source>
        <dbReference type="Proteomes" id="UP001497382"/>
    </source>
</evidence>
<sequence>MELLVSKMVVPRDVCFAHLSNSDLSSYFSYSR</sequence>
<dbReference type="AlphaFoldDB" id="A0AAV2B882"/>
<protein>
    <submittedName>
        <fullName evidence="1">Uncharacterized protein</fullName>
    </submittedName>
</protein>
<gene>
    <name evidence="1" type="ORF">LARSCL_LOCUS17197</name>
</gene>
<name>A0AAV2B882_9ARAC</name>
<dbReference type="Proteomes" id="UP001497382">
    <property type="component" value="Unassembled WGS sequence"/>
</dbReference>
<accession>A0AAV2B882</accession>
<keyword evidence="2" id="KW-1185">Reference proteome</keyword>
<comment type="caution">
    <text evidence="1">The sequence shown here is derived from an EMBL/GenBank/DDBJ whole genome shotgun (WGS) entry which is preliminary data.</text>
</comment>
<proteinExistence type="predicted"/>
<evidence type="ECO:0000313" key="1">
    <source>
        <dbReference type="EMBL" id="CAL1291634.1"/>
    </source>
</evidence>